<evidence type="ECO:0000313" key="4">
    <source>
        <dbReference type="Ensembl" id="ENSSANP00000062508.1"/>
    </source>
</evidence>
<evidence type="ECO:0000313" key="5">
    <source>
        <dbReference type="Proteomes" id="UP000472260"/>
    </source>
</evidence>
<evidence type="ECO:0000256" key="1">
    <source>
        <dbReference type="SAM" id="MobiDB-lite"/>
    </source>
</evidence>
<sequence>MMTALKMAAVRKTGFGDYATLIFAVLLSLQIVSVSCAPAPAPAAGVAQMTVGNKSETIIIEPDKNTSSIQNGSLRRESVELMNVTAAPAISTKSADTPTAPPTTADLHKTTPDQLTSTKHKPAEPTTTPANKPTTVSTPAADKTESTSDYMADRTSTEADMGFGDDDDDDDEDGEDGDIDENFSDITSPQDSEGVRKNLYSPEEINVQIKDTTIYTTQNEDSHFFFHLVIIAFLVAIVYITYHNKRKLMLLAQSRRWRDGFCSRGVEYHRLDQNVSEAMPSLKMTNDYIF</sequence>
<dbReference type="InterPro" id="IPR037645">
    <property type="entry name" value="KCT2"/>
</dbReference>
<feature type="transmembrane region" description="Helical" evidence="2">
    <location>
        <begin position="224"/>
        <end position="242"/>
    </location>
</feature>
<evidence type="ECO:0000256" key="2">
    <source>
        <dbReference type="SAM" id="Phobius"/>
    </source>
</evidence>
<dbReference type="OrthoDB" id="5846619at2759"/>
<feature type="compositionally biased region" description="Basic and acidic residues" evidence="1">
    <location>
        <begin position="142"/>
        <end position="157"/>
    </location>
</feature>
<dbReference type="Ensembl" id="ENSSANT00000066456.1">
    <property type="protein sequence ID" value="ENSSANP00000062508.1"/>
    <property type="gene ID" value="ENSSANG00000031187.1"/>
</dbReference>
<accession>A0A671Q224</accession>
<protein>
    <submittedName>
        <fullName evidence="4">Keratinocyte-associated transmembrane protein 2-like</fullName>
    </submittedName>
</protein>
<proteinExistence type="predicted"/>
<name>A0A671Q224_9TELE</name>
<feature type="signal peptide" evidence="3">
    <location>
        <begin position="1"/>
        <end position="36"/>
    </location>
</feature>
<dbReference type="PANTHER" id="PTHR16502">
    <property type="entry name" value="KERATINOCYTE-ASSOCIATED TRANSMEMBRANE PROTEIN 2"/>
    <property type="match status" value="1"/>
</dbReference>
<keyword evidence="5" id="KW-1185">Reference proteome</keyword>
<keyword evidence="2" id="KW-1133">Transmembrane helix</keyword>
<dbReference type="AlphaFoldDB" id="A0A671Q224"/>
<keyword evidence="3" id="KW-0732">Signal</keyword>
<organism evidence="4 5">
    <name type="scientific">Sinocyclocheilus anshuiensis</name>
    <dbReference type="NCBI Taxonomy" id="1608454"/>
    <lineage>
        <taxon>Eukaryota</taxon>
        <taxon>Metazoa</taxon>
        <taxon>Chordata</taxon>
        <taxon>Craniata</taxon>
        <taxon>Vertebrata</taxon>
        <taxon>Euteleostomi</taxon>
        <taxon>Actinopterygii</taxon>
        <taxon>Neopterygii</taxon>
        <taxon>Teleostei</taxon>
        <taxon>Ostariophysi</taxon>
        <taxon>Cypriniformes</taxon>
        <taxon>Cyprinidae</taxon>
        <taxon>Cyprininae</taxon>
        <taxon>Sinocyclocheilus</taxon>
    </lineage>
</organism>
<dbReference type="Pfam" id="PF17818">
    <property type="entry name" value="KCT2"/>
    <property type="match status" value="1"/>
</dbReference>
<gene>
    <name evidence="4" type="primary">LOC107692969</name>
</gene>
<feature type="compositionally biased region" description="Acidic residues" evidence="1">
    <location>
        <begin position="163"/>
        <end position="183"/>
    </location>
</feature>
<feature type="region of interest" description="Disordered" evidence="1">
    <location>
        <begin position="89"/>
        <end position="197"/>
    </location>
</feature>
<dbReference type="GeneID" id="107692969"/>
<evidence type="ECO:0000256" key="3">
    <source>
        <dbReference type="SAM" id="SignalP"/>
    </source>
</evidence>
<feature type="chain" id="PRO_5025431628" evidence="3">
    <location>
        <begin position="37"/>
        <end position="290"/>
    </location>
</feature>
<dbReference type="KEGG" id="sanh:107692969"/>
<reference evidence="4" key="1">
    <citation type="submission" date="2025-08" db="UniProtKB">
        <authorList>
            <consortium name="Ensembl"/>
        </authorList>
    </citation>
    <scope>IDENTIFICATION</scope>
</reference>
<feature type="compositionally biased region" description="Polar residues" evidence="1">
    <location>
        <begin position="125"/>
        <end position="138"/>
    </location>
</feature>
<dbReference type="Proteomes" id="UP000472260">
    <property type="component" value="Unassembled WGS sequence"/>
</dbReference>
<keyword evidence="2" id="KW-0812">Transmembrane</keyword>
<dbReference type="PANTHER" id="PTHR16502:SF0">
    <property type="entry name" value="KERATINOCYTE-ASSOCIATED TRANSMEMBRANE PROTEIN 2"/>
    <property type="match status" value="1"/>
</dbReference>
<reference evidence="4" key="2">
    <citation type="submission" date="2025-09" db="UniProtKB">
        <authorList>
            <consortium name="Ensembl"/>
        </authorList>
    </citation>
    <scope>IDENTIFICATION</scope>
</reference>
<feature type="compositionally biased region" description="Low complexity" evidence="1">
    <location>
        <begin position="95"/>
        <end position="105"/>
    </location>
</feature>
<keyword evidence="2" id="KW-0472">Membrane</keyword>
<dbReference type="RefSeq" id="XP_016347676.1">
    <property type="nucleotide sequence ID" value="XM_016492190.1"/>
</dbReference>